<evidence type="ECO:0000313" key="1">
    <source>
        <dbReference type="EMBL" id="KOH42807.1"/>
    </source>
</evidence>
<gene>
    <name evidence="1" type="ORF">NC99_43640</name>
</gene>
<organism evidence="1 2">
    <name type="scientific">Sunxiuqinia dokdonensis</name>
    <dbReference type="NCBI Taxonomy" id="1409788"/>
    <lineage>
        <taxon>Bacteria</taxon>
        <taxon>Pseudomonadati</taxon>
        <taxon>Bacteroidota</taxon>
        <taxon>Bacteroidia</taxon>
        <taxon>Marinilabiliales</taxon>
        <taxon>Prolixibacteraceae</taxon>
        <taxon>Sunxiuqinia</taxon>
    </lineage>
</organism>
<comment type="caution">
    <text evidence="1">The sequence shown here is derived from an EMBL/GenBank/DDBJ whole genome shotgun (WGS) entry which is preliminary data.</text>
</comment>
<accession>A0A0L8V3M2</accession>
<dbReference type="AlphaFoldDB" id="A0A0L8V3M2"/>
<name>A0A0L8V3M2_9BACT</name>
<dbReference type="EMBL" id="LGIA01000210">
    <property type="protein sequence ID" value="KOH42807.1"/>
    <property type="molecule type" value="Genomic_DNA"/>
</dbReference>
<evidence type="ECO:0000313" key="2">
    <source>
        <dbReference type="Proteomes" id="UP000036958"/>
    </source>
</evidence>
<reference evidence="2" key="1">
    <citation type="submission" date="2015-07" db="EMBL/GenBank/DDBJ databases">
        <title>Genome sequencing of Sunxiuqinia dokdonensis strain SK.</title>
        <authorList>
            <person name="Ahn S."/>
            <person name="Kim B.-C."/>
        </authorList>
    </citation>
    <scope>NUCLEOTIDE SEQUENCE [LARGE SCALE GENOMIC DNA]</scope>
    <source>
        <strain evidence="2">SK</strain>
    </source>
</reference>
<proteinExistence type="predicted"/>
<keyword evidence="2" id="KW-1185">Reference proteome</keyword>
<dbReference type="STRING" id="1409788.NC99_43640"/>
<sequence>MQYPIAISTDLPLQKFNKQPVYMSRHEIYDNNVDAYFLFKQIDVGSQSAFVEYTMYYDYNSDDQKIVNISLDFQKSDAGWAVQNTQLEHK</sequence>
<protein>
    <submittedName>
        <fullName evidence="1">Uncharacterized protein</fullName>
    </submittedName>
</protein>
<dbReference type="Proteomes" id="UP000036958">
    <property type="component" value="Unassembled WGS sequence"/>
</dbReference>